<gene>
    <name evidence="1" type="ORF">PGT21_037250</name>
</gene>
<reference evidence="1 2" key="1">
    <citation type="submission" date="2019-05" db="EMBL/GenBank/DDBJ databases">
        <title>Emergence of the Ug99 lineage of the wheat stem rust pathogen through somatic hybridization.</title>
        <authorList>
            <person name="Li F."/>
            <person name="Upadhyaya N.M."/>
            <person name="Sperschneider J."/>
            <person name="Matny O."/>
            <person name="Nguyen-Phuc H."/>
            <person name="Mago R."/>
            <person name="Raley C."/>
            <person name="Miller M.E."/>
            <person name="Silverstein K.A.T."/>
            <person name="Henningsen E."/>
            <person name="Hirsch C.D."/>
            <person name="Visser B."/>
            <person name="Pretorius Z.A."/>
            <person name="Steffenson B.J."/>
            <person name="Schwessinger B."/>
            <person name="Dodds P.N."/>
            <person name="Figueroa M."/>
        </authorList>
    </citation>
    <scope>NUCLEOTIDE SEQUENCE [LARGE SCALE GENOMIC DNA]</scope>
    <source>
        <strain evidence="1">21-0</strain>
    </source>
</reference>
<evidence type="ECO:0000313" key="2">
    <source>
        <dbReference type="Proteomes" id="UP000324748"/>
    </source>
</evidence>
<dbReference type="EMBL" id="VSWC01000001">
    <property type="protein sequence ID" value="KAA1120193.1"/>
    <property type="molecule type" value="Genomic_DNA"/>
</dbReference>
<accession>A0A5B0R4I0</accession>
<evidence type="ECO:0000313" key="1">
    <source>
        <dbReference type="EMBL" id="KAA1120193.1"/>
    </source>
</evidence>
<proteinExistence type="predicted"/>
<comment type="caution">
    <text evidence="1">The sequence shown here is derived from an EMBL/GenBank/DDBJ whole genome shotgun (WGS) entry which is preliminary data.</text>
</comment>
<dbReference type="Proteomes" id="UP000324748">
    <property type="component" value="Unassembled WGS sequence"/>
</dbReference>
<protein>
    <submittedName>
        <fullName evidence="1">Uncharacterized protein</fullName>
    </submittedName>
</protein>
<dbReference type="AlphaFoldDB" id="A0A5B0R4I0"/>
<organism evidence="1 2">
    <name type="scientific">Puccinia graminis f. sp. tritici</name>
    <dbReference type="NCBI Taxonomy" id="56615"/>
    <lineage>
        <taxon>Eukaryota</taxon>
        <taxon>Fungi</taxon>
        <taxon>Dikarya</taxon>
        <taxon>Basidiomycota</taxon>
        <taxon>Pucciniomycotina</taxon>
        <taxon>Pucciniomycetes</taxon>
        <taxon>Pucciniales</taxon>
        <taxon>Pucciniaceae</taxon>
        <taxon>Puccinia</taxon>
    </lineage>
</organism>
<name>A0A5B0R4I0_PUCGR</name>
<keyword evidence="2" id="KW-1185">Reference proteome</keyword>
<sequence length="171" mass="18862">MLAPSGVCMAKLPVLKPSVVVYLRRADLPFRPRPQTGGFQDTALLTSVPGTQCLTDPSSINLASFRRFSSPGQQGKTAIDRRTTHRINIKKFILDFFQNFGSTCFLVTLHGNPSPVDIHRGQIAQHPFDHREAFSFVTLISSKTTQNEAECAQLVKQHGHPSESVPTTGFN</sequence>